<evidence type="ECO:0000313" key="1">
    <source>
        <dbReference type="EMBL" id="KAJ2976325.1"/>
    </source>
</evidence>
<reference evidence="1" key="1">
    <citation type="submission" date="2022-08" db="EMBL/GenBank/DDBJ databases">
        <title>Genome Sequence of Lecanicillium fungicola.</title>
        <authorList>
            <person name="Buettner E."/>
        </authorList>
    </citation>
    <scope>NUCLEOTIDE SEQUENCE</scope>
    <source>
        <strain evidence="1">Babe33</strain>
    </source>
</reference>
<comment type="caution">
    <text evidence="1">The sequence shown here is derived from an EMBL/GenBank/DDBJ whole genome shotgun (WGS) entry which is preliminary data.</text>
</comment>
<dbReference type="EMBL" id="JANJQO010000597">
    <property type="protein sequence ID" value="KAJ2976325.1"/>
    <property type="molecule type" value="Genomic_DNA"/>
</dbReference>
<evidence type="ECO:0000313" key="2">
    <source>
        <dbReference type="Proteomes" id="UP001143910"/>
    </source>
</evidence>
<organism evidence="1 2">
    <name type="scientific">Zarea fungicola</name>
    <dbReference type="NCBI Taxonomy" id="93591"/>
    <lineage>
        <taxon>Eukaryota</taxon>
        <taxon>Fungi</taxon>
        <taxon>Dikarya</taxon>
        <taxon>Ascomycota</taxon>
        <taxon>Pezizomycotina</taxon>
        <taxon>Sordariomycetes</taxon>
        <taxon>Hypocreomycetidae</taxon>
        <taxon>Hypocreales</taxon>
        <taxon>Cordycipitaceae</taxon>
        <taxon>Zarea</taxon>
    </lineage>
</organism>
<protein>
    <submittedName>
        <fullName evidence="1">Uncharacterized protein</fullName>
    </submittedName>
</protein>
<accession>A0ACC1NAJ2</accession>
<sequence>MHLTHPEAHQGGASTVLPVSSNSRGLSESSVVGGMPASNLSTFPATLCGQAGSGTSSGIIQASEASHYKFNIDLARTNLRSRGILSHGGEANADFPTTNVHGNQRRRSLVDPIWLISRDEAERLCNVYEEEINISHPFVKILAAHRCSHLRMANTAIIGQDDLKIVKMVFATALITETSGESQLAASLVEDVRFSVREKLYEAIDTNTVIIFFLLAMWQFLVENDSLAWRLTGIVARFCLELGFNKFSVIKKMTGTDHDRKMTIRLFGCVHALDRRWGFGNGLPFVIQDSDIDSNLREPWDELPGHLRLGKDDEMYSRGVRRLRILLYLRRCQLKILLHQPVLHARAHMQEHMKEAENVVQLARDVIWKLDELHRSTDIYPRQQMYFNYFLVLSLGVIFLALSLAPEMFVGTVTVGFHMALDLIQSLSSNSFVSRRLWKFVRDLGPLANRLPKAGEPDQSPGDPTPLEQVSFMGNGQLPWSPDPAVLNAADNLCFSVDSVEELGDTDQLLEDISFAFQAVERGNEVSAV</sequence>
<gene>
    <name evidence="1" type="ORF">NQ176_g5020</name>
</gene>
<keyword evidence="2" id="KW-1185">Reference proteome</keyword>
<proteinExistence type="predicted"/>
<dbReference type="Proteomes" id="UP001143910">
    <property type="component" value="Unassembled WGS sequence"/>
</dbReference>
<name>A0ACC1NAJ2_9HYPO</name>